<dbReference type="Proteomes" id="UP000257039">
    <property type="component" value="Unassembled WGS sequence"/>
</dbReference>
<organism evidence="1 2">
    <name type="scientific">Zooshikella ganghwensis</name>
    <dbReference type="NCBI Taxonomy" id="202772"/>
    <lineage>
        <taxon>Bacteria</taxon>
        <taxon>Pseudomonadati</taxon>
        <taxon>Pseudomonadota</taxon>
        <taxon>Gammaproteobacteria</taxon>
        <taxon>Oceanospirillales</taxon>
        <taxon>Zooshikellaceae</taxon>
        <taxon>Zooshikella</taxon>
    </lineage>
</organism>
<sequence>MSNTVDYLLHIHTLPDDLARAIGDSKDFLWDTAQLYSKLIETKFLWKVWQIDEFGELWVEVNSIDNQGYPKFETLKIDSGTYTKVESEPYQVLSEV</sequence>
<proteinExistence type="predicted"/>
<gene>
    <name evidence="1" type="ORF">B9G39_20485</name>
</gene>
<protein>
    <submittedName>
        <fullName evidence="1">Uncharacterized protein</fullName>
    </submittedName>
</protein>
<dbReference type="RefSeq" id="WP_094788572.1">
    <property type="nucleotide sequence ID" value="NZ_NDXW01000001.1"/>
</dbReference>
<dbReference type="EMBL" id="NDXW01000001">
    <property type="protein sequence ID" value="RDH45637.1"/>
    <property type="molecule type" value="Genomic_DNA"/>
</dbReference>
<keyword evidence="2" id="KW-1185">Reference proteome</keyword>
<dbReference type="AlphaFoldDB" id="A0A4P9VSJ2"/>
<evidence type="ECO:0000313" key="2">
    <source>
        <dbReference type="Proteomes" id="UP000257039"/>
    </source>
</evidence>
<comment type="caution">
    <text evidence="1">The sequence shown here is derived from an EMBL/GenBank/DDBJ whole genome shotgun (WGS) entry which is preliminary data.</text>
</comment>
<accession>A0A4P9VSJ2</accession>
<name>A0A4P9VSJ2_9GAMM</name>
<reference evidence="1 2" key="1">
    <citation type="submission" date="2017-04" db="EMBL/GenBank/DDBJ databases">
        <title>Draft genome sequence of Zooshikella ganghwensis VG4 isolated from Red Sea sediments.</title>
        <authorList>
            <person name="Rehman Z."/>
            <person name="Alam I."/>
            <person name="Kamau A."/>
            <person name="Bajic V."/>
            <person name="Leiknes T."/>
        </authorList>
    </citation>
    <scope>NUCLEOTIDE SEQUENCE [LARGE SCALE GENOMIC DNA]</scope>
    <source>
        <strain evidence="1 2">VG4</strain>
    </source>
</reference>
<evidence type="ECO:0000313" key="1">
    <source>
        <dbReference type="EMBL" id="RDH45637.1"/>
    </source>
</evidence>